<dbReference type="GO" id="GO:0006508">
    <property type="term" value="P:proteolysis"/>
    <property type="evidence" value="ECO:0007669"/>
    <property type="project" value="UniProtKB-KW"/>
</dbReference>
<dbReference type="Pfam" id="PF00443">
    <property type="entry name" value="UCH"/>
    <property type="match status" value="1"/>
</dbReference>
<dbReference type="EMBL" id="OB665738">
    <property type="protein sequence ID" value="CAD7233156.1"/>
    <property type="molecule type" value="Genomic_DNA"/>
</dbReference>
<keyword evidence="4" id="KW-0645">Protease</keyword>
<feature type="non-terminal residue" evidence="8">
    <location>
        <position position="290"/>
    </location>
</feature>
<reference evidence="8" key="1">
    <citation type="submission" date="2020-11" db="EMBL/GenBank/DDBJ databases">
        <authorList>
            <person name="Tran Van P."/>
        </authorList>
    </citation>
    <scope>NUCLEOTIDE SEQUENCE</scope>
</reference>
<dbReference type="PROSITE" id="PS50235">
    <property type="entry name" value="USP_3"/>
    <property type="match status" value="1"/>
</dbReference>
<keyword evidence="5" id="KW-0378">Hydrolase</keyword>
<comment type="catalytic activity">
    <reaction evidence="1">
        <text>Thiol-dependent hydrolysis of ester, thioester, amide, peptide and isopeptide bonds formed by the C-terminal Gly of ubiquitin (a 76-residue protein attached to proteins as an intracellular targeting signal).</text>
        <dbReference type="EC" id="3.4.19.12"/>
    </reaction>
</comment>
<dbReference type="Gene3D" id="3.90.70.10">
    <property type="entry name" value="Cysteine proteinases"/>
    <property type="match status" value="1"/>
</dbReference>
<accession>A0A7R8ZQC1</accession>
<dbReference type="InterPro" id="IPR038765">
    <property type="entry name" value="Papain-like_cys_pep_sf"/>
</dbReference>
<evidence type="ECO:0000256" key="3">
    <source>
        <dbReference type="ARBA" id="ARBA00012759"/>
    </source>
</evidence>
<feature type="compositionally biased region" description="Polar residues" evidence="6">
    <location>
        <begin position="29"/>
        <end position="43"/>
    </location>
</feature>
<evidence type="ECO:0000259" key="7">
    <source>
        <dbReference type="PROSITE" id="PS50235"/>
    </source>
</evidence>
<dbReference type="GO" id="GO:0016579">
    <property type="term" value="P:protein deubiquitination"/>
    <property type="evidence" value="ECO:0007669"/>
    <property type="project" value="InterPro"/>
</dbReference>
<evidence type="ECO:0000256" key="1">
    <source>
        <dbReference type="ARBA" id="ARBA00000707"/>
    </source>
</evidence>
<organism evidence="8">
    <name type="scientific">Cyprideis torosa</name>
    <dbReference type="NCBI Taxonomy" id="163714"/>
    <lineage>
        <taxon>Eukaryota</taxon>
        <taxon>Metazoa</taxon>
        <taxon>Ecdysozoa</taxon>
        <taxon>Arthropoda</taxon>
        <taxon>Crustacea</taxon>
        <taxon>Oligostraca</taxon>
        <taxon>Ostracoda</taxon>
        <taxon>Podocopa</taxon>
        <taxon>Podocopida</taxon>
        <taxon>Cytherocopina</taxon>
        <taxon>Cytheroidea</taxon>
        <taxon>Cytherideidae</taxon>
        <taxon>Cyprideis</taxon>
    </lineage>
</organism>
<dbReference type="InterPro" id="IPR001394">
    <property type="entry name" value="Peptidase_C19_UCH"/>
</dbReference>
<dbReference type="GO" id="GO:0004843">
    <property type="term" value="F:cysteine-type deubiquitinase activity"/>
    <property type="evidence" value="ECO:0007669"/>
    <property type="project" value="UniProtKB-EC"/>
</dbReference>
<gene>
    <name evidence="8" type="ORF">CTOB1V02_LOCUS10979</name>
</gene>
<evidence type="ECO:0000313" key="8">
    <source>
        <dbReference type="EMBL" id="CAD7233156.1"/>
    </source>
</evidence>
<evidence type="ECO:0000256" key="2">
    <source>
        <dbReference type="ARBA" id="ARBA00009085"/>
    </source>
</evidence>
<proteinExistence type="inferred from homology"/>
<dbReference type="GO" id="GO:0005634">
    <property type="term" value="C:nucleus"/>
    <property type="evidence" value="ECO:0007669"/>
    <property type="project" value="TreeGrafter"/>
</dbReference>
<comment type="similarity">
    <text evidence="2">Belongs to the peptidase C19 family.</text>
</comment>
<evidence type="ECO:0000256" key="5">
    <source>
        <dbReference type="ARBA" id="ARBA00022801"/>
    </source>
</evidence>
<dbReference type="SUPFAM" id="SSF54001">
    <property type="entry name" value="Cysteine proteinases"/>
    <property type="match status" value="1"/>
</dbReference>
<dbReference type="AlphaFoldDB" id="A0A7R8ZQC1"/>
<dbReference type="PANTHER" id="PTHR24006:SF733">
    <property type="entry name" value="RE52890P"/>
    <property type="match status" value="1"/>
</dbReference>
<dbReference type="InterPro" id="IPR018200">
    <property type="entry name" value="USP_CS"/>
</dbReference>
<feature type="region of interest" description="Disordered" evidence="6">
    <location>
        <begin position="29"/>
        <end position="63"/>
    </location>
</feature>
<evidence type="ECO:0000256" key="4">
    <source>
        <dbReference type="ARBA" id="ARBA00022670"/>
    </source>
</evidence>
<dbReference type="EC" id="3.4.19.12" evidence="3"/>
<dbReference type="PROSITE" id="PS00973">
    <property type="entry name" value="USP_2"/>
    <property type="match status" value="1"/>
</dbReference>
<dbReference type="InterPro" id="IPR050164">
    <property type="entry name" value="Peptidase_C19"/>
</dbReference>
<dbReference type="OrthoDB" id="27652at2759"/>
<evidence type="ECO:0000256" key="6">
    <source>
        <dbReference type="SAM" id="MobiDB-lite"/>
    </source>
</evidence>
<dbReference type="PANTHER" id="PTHR24006">
    <property type="entry name" value="UBIQUITIN CARBOXYL-TERMINAL HYDROLASE"/>
    <property type="match status" value="1"/>
</dbReference>
<protein>
    <recommendedName>
        <fullName evidence="3">ubiquitinyl hydrolase 1</fullName>
        <ecNumber evidence="3">3.4.19.12</ecNumber>
    </recommendedName>
</protein>
<dbReference type="InterPro" id="IPR028889">
    <property type="entry name" value="USP"/>
</dbReference>
<feature type="domain" description="USP" evidence="7">
    <location>
        <begin position="1"/>
        <end position="285"/>
    </location>
</feature>
<name>A0A7R8ZQC1_9CRUS</name>
<dbReference type="GO" id="GO:0005829">
    <property type="term" value="C:cytosol"/>
    <property type="evidence" value="ECO:0007669"/>
    <property type="project" value="TreeGrafter"/>
</dbReference>
<sequence>TVDFDNYMQHDAHEFLIFLINHINEELQAESQSQSTSSKTLNHNHTRENSVGGAVGGVTSPSSPDVNGFNDELSRDPSWIHQVFQGVVTNEMKCLECETVSSKDETFCDIPIDVEPNTSVSYGLKQYSATYTLRQEEKFKCDVCCSYQEAQKRMILKKLPLIMTLTLKRFKVMENISRSIKVAHRVTFPTELHLFDPPEEGEEEEPLAVNPDMYYDLVAVVVHCGSGLNRGHYISLVKSHNLWLLFDDDIVEKIDPTALEDFYGVSPENNQKTSETGYILFYQCREPENS</sequence>